<dbReference type="KEGG" id="cli:Clim_0380"/>
<dbReference type="PANTHER" id="PTHR42930:SF3">
    <property type="entry name" value="PHOSPHATE-SPECIFIC TRANSPORT SYSTEM ACCESSORY PROTEIN PHOU"/>
    <property type="match status" value="1"/>
</dbReference>
<dbReference type="eggNOG" id="COG0704">
    <property type="taxonomic scope" value="Bacteria"/>
</dbReference>
<dbReference type="SUPFAM" id="SSF109755">
    <property type="entry name" value="PhoU-like"/>
    <property type="match status" value="1"/>
</dbReference>
<dbReference type="GO" id="GO:0030643">
    <property type="term" value="P:intracellular phosphate ion homeostasis"/>
    <property type="evidence" value="ECO:0007669"/>
    <property type="project" value="InterPro"/>
</dbReference>
<evidence type="ECO:0000256" key="6">
    <source>
        <dbReference type="ARBA" id="ARBA00022592"/>
    </source>
</evidence>
<dbReference type="InterPro" id="IPR026022">
    <property type="entry name" value="PhoU_dom"/>
</dbReference>
<evidence type="ECO:0000313" key="11">
    <source>
        <dbReference type="Proteomes" id="UP000008841"/>
    </source>
</evidence>
<dbReference type="NCBIfam" id="TIGR02135">
    <property type="entry name" value="phoU_full"/>
    <property type="match status" value="1"/>
</dbReference>
<keyword evidence="6 8" id="KW-0592">Phosphate transport</keyword>
<reference evidence="10 11" key="1">
    <citation type="submission" date="2008-05" db="EMBL/GenBank/DDBJ databases">
        <title>Complete sequence of Chlorobium limicola DSM 245.</title>
        <authorList>
            <consortium name="US DOE Joint Genome Institute"/>
            <person name="Lucas S."/>
            <person name="Copeland A."/>
            <person name="Lapidus A."/>
            <person name="Glavina del Rio T."/>
            <person name="Dalin E."/>
            <person name="Tice H."/>
            <person name="Bruce D."/>
            <person name="Goodwin L."/>
            <person name="Pitluck S."/>
            <person name="Schmutz J."/>
            <person name="Larimer F."/>
            <person name="Land M."/>
            <person name="Hauser L."/>
            <person name="Kyrpides N."/>
            <person name="Ovchinnikova G."/>
            <person name="Zhao F."/>
            <person name="Li T."/>
            <person name="Liu Z."/>
            <person name="Overmann J."/>
            <person name="Bryant D.A."/>
            <person name="Richardson P."/>
        </authorList>
    </citation>
    <scope>NUCLEOTIDE SEQUENCE [LARGE SCALE GENOMIC DNA]</scope>
    <source>
        <strain evidence="11">DSM 245 / NBRC 103803 / 6330</strain>
    </source>
</reference>
<evidence type="ECO:0000256" key="7">
    <source>
        <dbReference type="ARBA" id="ARBA00056181"/>
    </source>
</evidence>
<dbReference type="HOGENOM" id="CLU_078518_3_0_10"/>
<organism evidence="10 11">
    <name type="scientific">Chlorobium limicola (strain DSM 245 / NBRC 103803 / 6330)</name>
    <dbReference type="NCBI Taxonomy" id="290315"/>
    <lineage>
        <taxon>Bacteria</taxon>
        <taxon>Pseudomonadati</taxon>
        <taxon>Chlorobiota</taxon>
        <taxon>Chlorobiia</taxon>
        <taxon>Chlorobiales</taxon>
        <taxon>Chlorobiaceae</taxon>
        <taxon>Chlorobium/Pelodictyon group</taxon>
        <taxon>Chlorobium</taxon>
    </lineage>
</organism>
<keyword evidence="5 8" id="KW-0963">Cytoplasm</keyword>
<comment type="similarity">
    <text evidence="2 8">Belongs to the PhoU family.</text>
</comment>
<dbReference type="InterPro" id="IPR028366">
    <property type="entry name" value="PhoU"/>
</dbReference>
<dbReference type="GO" id="GO:0006817">
    <property type="term" value="P:phosphate ion transport"/>
    <property type="evidence" value="ECO:0007669"/>
    <property type="project" value="UniProtKB-KW"/>
</dbReference>
<evidence type="ECO:0000256" key="5">
    <source>
        <dbReference type="ARBA" id="ARBA00022490"/>
    </source>
</evidence>
<evidence type="ECO:0000256" key="3">
    <source>
        <dbReference type="ARBA" id="ARBA00011738"/>
    </source>
</evidence>
<comment type="subcellular location">
    <subcellularLocation>
        <location evidence="1 8">Cytoplasm</location>
    </subcellularLocation>
</comment>
<dbReference type="EMBL" id="CP001097">
    <property type="protein sequence ID" value="ACD89473.1"/>
    <property type="molecule type" value="Genomic_DNA"/>
</dbReference>
<dbReference type="InterPro" id="IPR038078">
    <property type="entry name" value="PhoU-like_sf"/>
</dbReference>
<evidence type="ECO:0000313" key="10">
    <source>
        <dbReference type="EMBL" id="ACD89473.1"/>
    </source>
</evidence>
<evidence type="ECO:0000259" key="9">
    <source>
        <dbReference type="Pfam" id="PF01895"/>
    </source>
</evidence>
<evidence type="ECO:0000256" key="2">
    <source>
        <dbReference type="ARBA" id="ARBA00008107"/>
    </source>
</evidence>
<dbReference type="GO" id="GO:0045936">
    <property type="term" value="P:negative regulation of phosphate metabolic process"/>
    <property type="evidence" value="ECO:0007669"/>
    <property type="project" value="InterPro"/>
</dbReference>
<dbReference type="PANTHER" id="PTHR42930">
    <property type="entry name" value="PHOSPHATE-SPECIFIC TRANSPORT SYSTEM ACCESSORY PROTEIN PHOU"/>
    <property type="match status" value="1"/>
</dbReference>
<dbReference type="STRING" id="290315.Clim_0380"/>
<gene>
    <name evidence="10" type="ordered locus">Clim_0380</name>
</gene>
<sequence>MSAIMAERPVHEHIRDLSDSLMALSGSVLRNFLLAIDVLQSLDKGKARQVKNADREIDDAEIQLESQCLSFLALQQPVAKDLRTIVAIMKINDNLERIGDLSVHVVERLPEIGSGLQRVYDFDSMGMKVGEMVKKAVDAFAFKDEALARQINQLEEEIDLMHRLIFKKAMASMKEPSADIDQLIAVLSISRYLERIADHATKIAHEVVYLVTGEKGREKDSAYDKLLNSLGN</sequence>
<comment type="function">
    <text evidence="7 8">Plays a role in the regulation of phosphate uptake.</text>
</comment>
<keyword evidence="4 8" id="KW-0813">Transport</keyword>
<feature type="domain" description="PhoU" evidence="9">
    <location>
        <begin position="24"/>
        <end position="108"/>
    </location>
</feature>
<name>B3EFU0_CHLL2</name>
<proteinExistence type="inferred from homology"/>
<comment type="subunit">
    <text evidence="3 8">Homodimer.</text>
</comment>
<protein>
    <recommendedName>
        <fullName evidence="8">Phosphate-specific transport system accessory protein PhoU</fullName>
    </recommendedName>
</protein>
<dbReference type="FunFam" id="1.20.58.220:FF:000004">
    <property type="entry name" value="Phosphate-specific transport system accessory protein PhoU"/>
    <property type="match status" value="1"/>
</dbReference>
<dbReference type="GO" id="GO:0005737">
    <property type="term" value="C:cytoplasm"/>
    <property type="evidence" value="ECO:0007669"/>
    <property type="project" value="UniProtKB-SubCell"/>
</dbReference>
<dbReference type="AlphaFoldDB" id="B3EFU0"/>
<feature type="domain" description="PhoU" evidence="9">
    <location>
        <begin position="124"/>
        <end position="206"/>
    </location>
</feature>
<evidence type="ECO:0000256" key="4">
    <source>
        <dbReference type="ARBA" id="ARBA00022448"/>
    </source>
</evidence>
<dbReference type="PIRSF" id="PIRSF003107">
    <property type="entry name" value="PhoU"/>
    <property type="match status" value="1"/>
</dbReference>
<evidence type="ECO:0000256" key="1">
    <source>
        <dbReference type="ARBA" id="ARBA00004496"/>
    </source>
</evidence>
<dbReference type="Proteomes" id="UP000008841">
    <property type="component" value="Chromosome"/>
</dbReference>
<dbReference type="Gene3D" id="1.20.58.220">
    <property type="entry name" value="Phosphate transport system protein phou homolog 2, domain 2"/>
    <property type="match status" value="2"/>
</dbReference>
<dbReference type="Pfam" id="PF01895">
    <property type="entry name" value="PhoU"/>
    <property type="match status" value="2"/>
</dbReference>
<accession>B3EFU0</accession>
<evidence type="ECO:0000256" key="8">
    <source>
        <dbReference type="PIRNR" id="PIRNR003107"/>
    </source>
</evidence>